<keyword evidence="2" id="KW-1185">Reference proteome</keyword>
<evidence type="ECO:0000313" key="1">
    <source>
        <dbReference type="EMBL" id="QDT31967.1"/>
    </source>
</evidence>
<reference evidence="1 2" key="1">
    <citation type="submission" date="2019-02" db="EMBL/GenBank/DDBJ databases">
        <title>Deep-cultivation of Planctomycetes and their phenomic and genomic characterization uncovers novel biology.</title>
        <authorList>
            <person name="Wiegand S."/>
            <person name="Jogler M."/>
            <person name="Boedeker C."/>
            <person name="Pinto D."/>
            <person name="Vollmers J."/>
            <person name="Rivas-Marin E."/>
            <person name="Kohn T."/>
            <person name="Peeters S.H."/>
            <person name="Heuer A."/>
            <person name="Rast P."/>
            <person name="Oberbeckmann S."/>
            <person name="Bunk B."/>
            <person name="Jeske O."/>
            <person name="Meyerdierks A."/>
            <person name="Storesund J.E."/>
            <person name="Kallscheuer N."/>
            <person name="Luecker S."/>
            <person name="Lage O.M."/>
            <person name="Pohl T."/>
            <person name="Merkel B.J."/>
            <person name="Hornburger P."/>
            <person name="Mueller R.-W."/>
            <person name="Bruemmer F."/>
            <person name="Labrenz M."/>
            <person name="Spormann A.M."/>
            <person name="Op den Camp H."/>
            <person name="Overmann J."/>
            <person name="Amann R."/>
            <person name="Jetten M.S.M."/>
            <person name="Mascher T."/>
            <person name="Medema M.H."/>
            <person name="Devos D.P."/>
            <person name="Kaster A.-K."/>
            <person name="Ovreas L."/>
            <person name="Rohde M."/>
            <person name="Galperin M.Y."/>
            <person name="Jogler C."/>
        </authorList>
    </citation>
    <scope>NUCLEOTIDE SEQUENCE [LARGE SCALE GENOMIC DNA]</scope>
    <source>
        <strain evidence="1 2">Mal48</strain>
    </source>
</reference>
<dbReference type="EMBL" id="CP036267">
    <property type="protein sequence ID" value="QDT31967.1"/>
    <property type="molecule type" value="Genomic_DNA"/>
</dbReference>
<name>A0A517QKA3_9PLAN</name>
<dbReference type="AlphaFoldDB" id="A0A517QKA3"/>
<dbReference type="Proteomes" id="UP000315724">
    <property type="component" value="Chromosome"/>
</dbReference>
<proteinExistence type="predicted"/>
<sequence length="74" mass="8726">MPPSNEMLLPASRKLRKLRYDLMGEFAREAKVVVFLRSTQTLYREIDELFGGIGILQIPYRCSKNFQRYELKIS</sequence>
<protein>
    <submittedName>
        <fullName evidence="1">Uncharacterized protein</fullName>
    </submittedName>
</protein>
<evidence type="ECO:0000313" key="2">
    <source>
        <dbReference type="Proteomes" id="UP000315724"/>
    </source>
</evidence>
<accession>A0A517QKA3</accession>
<gene>
    <name evidence="1" type="ORF">Mal48_12060</name>
</gene>
<organism evidence="1 2">
    <name type="scientific">Thalassoglobus polymorphus</name>
    <dbReference type="NCBI Taxonomy" id="2527994"/>
    <lineage>
        <taxon>Bacteria</taxon>
        <taxon>Pseudomonadati</taxon>
        <taxon>Planctomycetota</taxon>
        <taxon>Planctomycetia</taxon>
        <taxon>Planctomycetales</taxon>
        <taxon>Planctomycetaceae</taxon>
        <taxon>Thalassoglobus</taxon>
    </lineage>
</organism>
<dbReference type="KEGG" id="tpol:Mal48_12060"/>